<gene>
    <name evidence="1" type="ORF">I5U13_22145</name>
    <name evidence="2" type="ORF">NCTC10036_02532</name>
</gene>
<dbReference type="Proteomes" id="UP000281904">
    <property type="component" value="Chromosome"/>
</dbReference>
<reference evidence="1 4" key="2">
    <citation type="submission" date="2020-11" db="EMBL/GenBank/DDBJ databases">
        <title>Enhanced detection system for hospital associated transmission using whole genome sequencing surveillance.</title>
        <authorList>
            <person name="Harrison L.H."/>
            <person name="Van Tyne D."/>
            <person name="Marsh J.W."/>
            <person name="Griffith M.P."/>
            <person name="Snyder D.J."/>
            <person name="Cooper V.S."/>
            <person name="Mustapha M."/>
        </authorList>
    </citation>
    <scope>NUCLEOTIDE SEQUENCE [LARGE SCALE GENOMIC DNA]</scope>
    <source>
        <strain evidence="1 4">SER00230</strain>
    </source>
</reference>
<dbReference type="Proteomes" id="UP000624159">
    <property type="component" value="Unassembled WGS sequence"/>
</dbReference>
<dbReference type="RefSeq" id="WP_126531545.1">
    <property type="nucleotide sequence ID" value="NZ_JADULK010000017.1"/>
</dbReference>
<evidence type="ECO:0000313" key="1">
    <source>
        <dbReference type="EMBL" id="MBH1932362.1"/>
    </source>
</evidence>
<keyword evidence="2" id="KW-0012">Acyltransferase</keyword>
<evidence type="ECO:0000313" key="2">
    <source>
        <dbReference type="EMBL" id="VEI66112.1"/>
    </source>
</evidence>
<evidence type="ECO:0000313" key="4">
    <source>
        <dbReference type="Proteomes" id="UP000624159"/>
    </source>
</evidence>
<keyword evidence="4" id="KW-1185">Reference proteome</keyword>
<evidence type="ECO:0000313" key="3">
    <source>
        <dbReference type="Proteomes" id="UP000281904"/>
    </source>
</evidence>
<keyword evidence="2" id="KW-0808">Transferase</keyword>
<dbReference type="EMBL" id="JADULK010000017">
    <property type="protein sequence ID" value="MBH1932362.1"/>
    <property type="molecule type" value="Genomic_DNA"/>
</dbReference>
<reference evidence="2 3" key="1">
    <citation type="submission" date="2018-12" db="EMBL/GenBank/DDBJ databases">
        <authorList>
            <consortium name="Pathogen Informatics"/>
        </authorList>
    </citation>
    <scope>NUCLEOTIDE SEQUENCE [LARGE SCALE GENOMIC DNA]</scope>
    <source>
        <strain evidence="2 3">NCTC10036</strain>
    </source>
</reference>
<protein>
    <submittedName>
        <fullName evidence="1">ABC transporter</fullName>
    </submittedName>
    <submittedName>
        <fullName evidence="2">Lauroyl/myristoyl acyltransferase</fullName>
    </submittedName>
</protein>
<dbReference type="GO" id="GO:0016746">
    <property type="term" value="F:acyltransferase activity"/>
    <property type="evidence" value="ECO:0007669"/>
    <property type="project" value="UniProtKB-KW"/>
</dbReference>
<organism evidence="2 3">
    <name type="scientific">Serratia rubidaea</name>
    <name type="common">Serratia marinorubra</name>
    <dbReference type="NCBI Taxonomy" id="61652"/>
    <lineage>
        <taxon>Bacteria</taxon>
        <taxon>Pseudomonadati</taxon>
        <taxon>Pseudomonadota</taxon>
        <taxon>Gammaproteobacteria</taxon>
        <taxon>Enterobacterales</taxon>
        <taxon>Yersiniaceae</taxon>
        <taxon>Serratia</taxon>
    </lineage>
</organism>
<sequence length="315" mass="35281">MRFFAVWVYLSACNLWDRAIGQWHRVLWLRARLLCLILRHTDYRLALAVSEASRWLPFVNRGLRGRAAVARANQRSLLGDGPQVDFIRQMRRRQVLELAATYGRNPQLLAEMASCSAQLNQIVSPLHAAGSPVILAPLHMVSDILAGMVGGEVSPGKATVIVSSGAEVYQEQARRQGGVNLDYCSIHDDNRAIAGNLTSALMDAADNQRNIIIFPDITPDYTVTTNRARTAKLPCRLFDRPANVHSGVVRLARALSASVVFYYLYYDRGIRIHIFPPVEASALQQALPEVIETALQQRPEAWMLWHAHSLFFINE</sequence>
<dbReference type="EMBL" id="LR134493">
    <property type="protein sequence ID" value="VEI66112.1"/>
    <property type="molecule type" value="Genomic_DNA"/>
</dbReference>
<name>A0A448SEH3_SERRU</name>
<dbReference type="AlphaFoldDB" id="A0A448SEH3"/>
<proteinExistence type="predicted"/>
<accession>A0A448SEH3</accession>